<sequence>MNEENTVESELVNQVKAELNEIDALDVSEHAPRYEALHQQLQQALSSIDGL</sequence>
<dbReference type="EMBL" id="CAFBSG010000005">
    <property type="protein sequence ID" value="CAB5239810.1"/>
    <property type="molecule type" value="Genomic_DNA"/>
</dbReference>
<organism evidence="1">
    <name type="scientific">freshwater metagenome</name>
    <dbReference type="NCBI Taxonomy" id="449393"/>
    <lineage>
        <taxon>unclassified sequences</taxon>
        <taxon>metagenomes</taxon>
        <taxon>ecological metagenomes</taxon>
    </lineage>
</organism>
<protein>
    <submittedName>
        <fullName evidence="1">Unannotated protein</fullName>
    </submittedName>
</protein>
<evidence type="ECO:0000313" key="1">
    <source>
        <dbReference type="EMBL" id="CAB5239810.1"/>
    </source>
</evidence>
<proteinExistence type="predicted"/>
<reference evidence="1" key="1">
    <citation type="submission" date="2020-05" db="EMBL/GenBank/DDBJ databases">
        <authorList>
            <person name="Chiriac C."/>
            <person name="Salcher M."/>
            <person name="Ghai R."/>
            <person name="Kavagutti S V."/>
        </authorList>
    </citation>
    <scope>NUCLEOTIDE SEQUENCE</scope>
</reference>
<gene>
    <name evidence="1" type="ORF">UFOPK3554_00496</name>
</gene>
<name>A0A6J7XQZ1_9ZZZZ</name>
<accession>A0A6J7XQZ1</accession>
<dbReference type="AlphaFoldDB" id="A0A6J7XQZ1"/>